<protein>
    <submittedName>
        <fullName evidence="3">Uncharacterized protein</fullName>
    </submittedName>
</protein>
<feature type="compositionally biased region" description="Low complexity" evidence="1">
    <location>
        <begin position="61"/>
        <end position="74"/>
    </location>
</feature>
<dbReference type="RefSeq" id="WP_253361957.1">
    <property type="nucleotide sequence ID" value="NZ_JAIULA010000026.1"/>
</dbReference>
<organism evidence="3 4">
    <name type="scientific">Ligilactobacillus ubinensis</name>
    <dbReference type="NCBI Taxonomy" id="2876789"/>
    <lineage>
        <taxon>Bacteria</taxon>
        <taxon>Bacillati</taxon>
        <taxon>Bacillota</taxon>
        <taxon>Bacilli</taxon>
        <taxon>Lactobacillales</taxon>
        <taxon>Lactobacillaceae</taxon>
        <taxon>Ligilactobacillus</taxon>
    </lineage>
</organism>
<keyword evidence="2" id="KW-0812">Transmembrane</keyword>
<dbReference type="Proteomes" id="UP001139006">
    <property type="component" value="Unassembled WGS sequence"/>
</dbReference>
<evidence type="ECO:0000313" key="3">
    <source>
        <dbReference type="EMBL" id="MCP0887794.1"/>
    </source>
</evidence>
<keyword evidence="2" id="KW-1133">Transmembrane helix</keyword>
<reference evidence="3 4" key="1">
    <citation type="journal article" date="2023" name="Int. J. Syst. Evol. Microbiol.">
        <title>Ligilactobacillus ubinensis sp. nov., a novel species isolated from the wild ferment of a durian fruit (Durio zibethinus).</title>
        <authorList>
            <person name="Heng Y.C."/>
            <person name="Menon N."/>
            <person name="Chen B."/>
            <person name="Loo B.Z.L."/>
            <person name="Wong G.W.J."/>
            <person name="Lim A.C.H."/>
            <person name="Silvaraju S."/>
            <person name="Kittelmann S."/>
        </authorList>
    </citation>
    <scope>NUCLEOTIDE SEQUENCE [LARGE SCALE GENOMIC DNA]</scope>
    <source>
        <strain evidence="3 4">WILCCON 0076</strain>
    </source>
</reference>
<name>A0A9X2FLD4_9LACO</name>
<sequence length="221" mass="24219">MSKKHFDQNSTKRYKYLVIISIIIGLVIIITISSFFISRGHNSNLSSINTSKTKKVKGSKRVSSNSDTSSSYSSNATKNDQASASSPSETTSSVDNIDIVKKFLADGFSIGPILYNGEPVGQAMNENKAPQNTAHDNSKLGYILNDSEVRVMSMQSAYSQYYSITNTTITIGDITFNYSINNNFPIFSTTTETYSDNSTLTWQLSAASNAKEYVDAAQTQN</sequence>
<dbReference type="EMBL" id="JAIULA010000026">
    <property type="protein sequence ID" value="MCP0887794.1"/>
    <property type="molecule type" value="Genomic_DNA"/>
</dbReference>
<proteinExistence type="predicted"/>
<evidence type="ECO:0000256" key="2">
    <source>
        <dbReference type="SAM" id="Phobius"/>
    </source>
</evidence>
<feature type="transmembrane region" description="Helical" evidence="2">
    <location>
        <begin position="16"/>
        <end position="37"/>
    </location>
</feature>
<feature type="region of interest" description="Disordered" evidence="1">
    <location>
        <begin position="47"/>
        <end position="92"/>
    </location>
</feature>
<keyword evidence="2" id="KW-0472">Membrane</keyword>
<dbReference type="AlphaFoldDB" id="A0A9X2FLD4"/>
<evidence type="ECO:0000313" key="4">
    <source>
        <dbReference type="Proteomes" id="UP001139006"/>
    </source>
</evidence>
<accession>A0A9X2FLD4</accession>
<evidence type="ECO:0000256" key="1">
    <source>
        <dbReference type="SAM" id="MobiDB-lite"/>
    </source>
</evidence>
<comment type="caution">
    <text evidence="3">The sequence shown here is derived from an EMBL/GenBank/DDBJ whole genome shotgun (WGS) entry which is preliminary data.</text>
</comment>
<keyword evidence="4" id="KW-1185">Reference proteome</keyword>
<feature type="compositionally biased region" description="Low complexity" evidence="1">
    <location>
        <begin position="82"/>
        <end position="92"/>
    </location>
</feature>
<gene>
    <name evidence="3" type="ORF">LB941_10680</name>
</gene>